<dbReference type="Gene3D" id="1.10.8.60">
    <property type="match status" value="1"/>
</dbReference>
<evidence type="ECO:0000313" key="4">
    <source>
        <dbReference type="EMBL" id="SQJ01255.1"/>
    </source>
</evidence>
<dbReference type="Pfam" id="PF25601">
    <property type="entry name" value="AAA_lid_14"/>
    <property type="match status" value="1"/>
</dbReference>
<accession>A0AAX2JCE2</accession>
<dbReference type="GeneID" id="78455737"/>
<dbReference type="EMBL" id="LS483487">
    <property type="protein sequence ID" value="SQJ01255.1"/>
    <property type="molecule type" value="Genomic_DNA"/>
</dbReference>
<organism evidence="4 5">
    <name type="scientific">Fusobacterium ulcerans</name>
    <dbReference type="NCBI Taxonomy" id="861"/>
    <lineage>
        <taxon>Bacteria</taxon>
        <taxon>Fusobacteriati</taxon>
        <taxon>Fusobacteriota</taxon>
        <taxon>Fusobacteriia</taxon>
        <taxon>Fusobacteriales</taxon>
        <taxon>Fusobacteriaceae</taxon>
        <taxon>Fusobacterium</taxon>
    </lineage>
</organism>
<dbReference type="KEGG" id="ful:C4N20_13005"/>
<keyword evidence="2" id="KW-0067">ATP-binding</keyword>
<dbReference type="SMART" id="SM00382">
    <property type="entry name" value="AAA"/>
    <property type="match status" value="1"/>
</dbReference>
<evidence type="ECO:0000259" key="3">
    <source>
        <dbReference type="PROSITE" id="PS50045"/>
    </source>
</evidence>
<dbReference type="Gene3D" id="3.30.450.20">
    <property type="entry name" value="PAS domain"/>
    <property type="match status" value="1"/>
</dbReference>
<dbReference type="InterPro" id="IPR058031">
    <property type="entry name" value="AAA_lid_NorR"/>
</dbReference>
<dbReference type="Gene3D" id="1.10.10.10">
    <property type="entry name" value="Winged helix-like DNA-binding domain superfamily/Winged helix DNA-binding domain"/>
    <property type="match status" value="1"/>
</dbReference>
<dbReference type="CDD" id="cd00009">
    <property type="entry name" value="AAA"/>
    <property type="match status" value="1"/>
</dbReference>
<protein>
    <submittedName>
        <fullName evidence="4">Nif-specific regulatory protein</fullName>
    </submittedName>
</protein>
<dbReference type="InterPro" id="IPR003593">
    <property type="entry name" value="AAA+_ATPase"/>
</dbReference>
<dbReference type="InterPro" id="IPR025662">
    <property type="entry name" value="Sigma_54_int_dom_ATP-bd_1"/>
</dbReference>
<reference evidence="4 5" key="1">
    <citation type="submission" date="2018-06" db="EMBL/GenBank/DDBJ databases">
        <authorList>
            <consortium name="Pathogen Informatics"/>
            <person name="Doyle S."/>
        </authorList>
    </citation>
    <scope>NUCLEOTIDE SEQUENCE [LARGE SCALE GENOMIC DNA]</scope>
    <source>
        <strain evidence="4 5">NCTC12112</strain>
    </source>
</reference>
<evidence type="ECO:0000313" key="5">
    <source>
        <dbReference type="Proteomes" id="UP000249008"/>
    </source>
</evidence>
<evidence type="ECO:0000256" key="1">
    <source>
        <dbReference type="ARBA" id="ARBA00022741"/>
    </source>
</evidence>
<gene>
    <name evidence="4" type="primary">nifA_2</name>
    <name evidence="4" type="ORF">NCTC12112_01165</name>
</gene>
<dbReference type="GO" id="GO:0006355">
    <property type="term" value="P:regulation of DNA-templated transcription"/>
    <property type="evidence" value="ECO:0007669"/>
    <property type="project" value="InterPro"/>
</dbReference>
<dbReference type="SUPFAM" id="SSF55785">
    <property type="entry name" value="PYP-like sensor domain (PAS domain)"/>
    <property type="match status" value="1"/>
</dbReference>
<dbReference type="GO" id="GO:0005524">
    <property type="term" value="F:ATP binding"/>
    <property type="evidence" value="ECO:0007669"/>
    <property type="project" value="UniProtKB-KW"/>
</dbReference>
<dbReference type="Gene3D" id="3.40.50.300">
    <property type="entry name" value="P-loop containing nucleotide triphosphate hydrolases"/>
    <property type="match status" value="1"/>
</dbReference>
<keyword evidence="1" id="KW-0547">Nucleotide-binding</keyword>
<dbReference type="InterPro" id="IPR036388">
    <property type="entry name" value="WH-like_DNA-bd_sf"/>
</dbReference>
<dbReference type="FunFam" id="3.40.50.300:FF:000006">
    <property type="entry name" value="DNA-binding transcriptional regulator NtrC"/>
    <property type="match status" value="1"/>
</dbReference>
<dbReference type="AlphaFoldDB" id="A0AAX2JCE2"/>
<dbReference type="InterPro" id="IPR035965">
    <property type="entry name" value="PAS-like_dom_sf"/>
</dbReference>
<feature type="domain" description="Sigma-54 factor interaction" evidence="3">
    <location>
        <begin position="340"/>
        <end position="565"/>
    </location>
</feature>
<proteinExistence type="predicted"/>
<dbReference type="Proteomes" id="UP000249008">
    <property type="component" value="Chromosome 1"/>
</dbReference>
<dbReference type="InterPro" id="IPR027417">
    <property type="entry name" value="P-loop_NTPase"/>
</dbReference>
<dbReference type="PANTHER" id="PTHR32071">
    <property type="entry name" value="TRANSCRIPTIONAL REGULATORY PROTEIN"/>
    <property type="match status" value="1"/>
</dbReference>
<evidence type="ECO:0000256" key="2">
    <source>
        <dbReference type="ARBA" id="ARBA00022840"/>
    </source>
</evidence>
<sequence>MRKKVAIVTNAKEVISAYATQLKTLFGDLVETELYNFEDGSAKNIKKTDLYLISTSACEFFDDKFLKNKNVVICDLTITKDKLEFLKKFPEGTRAVLFNVTVKMTYETISCLYHLGVNNIEMLPGYPQMKELPDAPIIITPAETALISEKYLDREIVDIGHRVLDANTIIEIALKLEYEHILYYKEIKEYLKTVASNDFSLNEILEKATTAESQLQILLKTMDIGIVGVDKDNYVCACNEGAEKILSRKTAALLGERVDIFFPSIPFDEVKKSKKEIKSRLIKINDQPINLNITPIVRADNYMGAFAFIQKFQDEELKQQELRRQLMNKGHVAKYNFDDIIGDSLQITKIKDIAKKMSKTNAAVLITGESGTGKELFAHSIHNYSERKDSPFVAINCAAIPENLLESELFGYEEGAFTGAKKGGKIGLFEFAHMGTLFLDEIEGMSPSLQIKLLRVIQEKEIMKIGGDKVIKIDVRLIAATNENLKSLMKEGKFRKDLYYRINTLPIIIPPLRERKEDISLLMNKFIKEIGGEFIFSKRAKEAFDFYNWEGNIREMKNYAEFFSYLDKEIIEYEDLPAAITDYFEEEYQKESDIKEESSDEEKLRKKAGSRYSSYIFIMKKIKESNIAGKSSGRKGLAAECSKNNIILSEQEIRKILKDLEEIELIEVYKGRKGSVLSEKGRKFIK</sequence>
<dbReference type="PANTHER" id="PTHR32071:SF57">
    <property type="entry name" value="C4-DICARBOXYLATE TRANSPORT TRANSCRIPTIONAL REGULATORY PROTEIN DCTD"/>
    <property type="match status" value="1"/>
</dbReference>
<dbReference type="PROSITE" id="PS50045">
    <property type="entry name" value="SIGMA54_INTERACT_4"/>
    <property type="match status" value="1"/>
</dbReference>
<dbReference type="PROSITE" id="PS00675">
    <property type="entry name" value="SIGMA54_INTERACT_1"/>
    <property type="match status" value="1"/>
</dbReference>
<dbReference type="SUPFAM" id="SSF52540">
    <property type="entry name" value="P-loop containing nucleoside triphosphate hydrolases"/>
    <property type="match status" value="1"/>
</dbReference>
<name>A0AAX2JCE2_9FUSO</name>
<dbReference type="Pfam" id="PF00158">
    <property type="entry name" value="Sigma54_activat"/>
    <property type="match status" value="1"/>
</dbReference>
<dbReference type="RefSeq" id="WP_005978029.1">
    <property type="nucleotide sequence ID" value="NZ_CABKNW010000002.1"/>
</dbReference>
<dbReference type="InterPro" id="IPR002078">
    <property type="entry name" value="Sigma_54_int"/>
</dbReference>